<organism evidence="1 2">
    <name type="scientific">Streptococcus himalayensis</name>
    <dbReference type="NCBI Taxonomy" id="1888195"/>
    <lineage>
        <taxon>Bacteria</taxon>
        <taxon>Bacillati</taxon>
        <taxon>Bacillota</taxon>
        <taxon>Bacilli</taxon>
        <taxon>Lactobacillales</taxon>
        <taxon>Streptococcaceae</taxon>
        <taxon>Streptococcus</taxon>
    </lineage>
</organism>
<name>A0A917EG40_9STRE</name>
<dbReference type="Pfam" id="PF13455">
    <property type="entry name" value="MUG113"/>
    <property type="match status" value="1"/>
</dbReference>
<dbReference type="EMBL" id="BMJN01000034">
    <property type="protein sequence ID" value="GGE35724.1"/>
    <property type="molecule type" value="Genomic_DNA"/>
</dbReference>
<evidence type="ECO:0000313" key="1">
    <source>
        <dbReference type="EMBL" id="GGE35724.1"/>
    </source>
</evidence>
<accession>A0A917EG40</accession>
<evidence type="ECO:0000313" key="2">
    <source>
        <dbReference type="Proteomes" id="UP000660801"/>
    </source>
</evidence>
<comment type="caution">
    <text evidence="1">The sequence shown here is derived from an EMBL/GenBank/DDBJ whole genome shotgun (WGS) entry which is preliminary data.</text>
</comment>
<reference evidence="1" key="2">
    <citation type="submission" date="2020-09" db="EMBL/GenBank/DDBJ databases">
        <authorList>
            <person name="Sun Q."/>
            <person name="Zhou Y."/>
        </authorList>
    </citation>
    <scope>NUCLEOTIDE SEQUENCE</scope>
    <source>
        <strain evidence="1">CGMCC 1.15533</strain>
    </source>
</reference>
<reference evidence="1" key="1">
    <citation type="journal article" date="2014" name="Int. J. Syst. Evol. Microbiol.">
        <title>Complete genome sequence of Corynebacterium casei LMG S-19264T (=DSM 44701T), isolated from a smear-ripened cheese.</title>
        <authorList>
            <consortium name="US DOE Joint Genome Institute (JGI-PGF)"/>
            <person name="Walter F."/>
            <person name="Albersmeier A."/>
            <person name="Kalinowski J."/>
            <person name="Ruckert C."/>
        </authorList>
    </citation>
    <scope>NUCLEOTIDE SEQUENCE</scope>
    <source>
        <strain evidence="1">CGMCC 1.15533</strain>
    </source>
</reference>
<keyword evidence="2" id="KW-1185">Reference proteome</keyword>
<protein>
    <submittedName>
        <fullName evidence="1">Uncharacterized protein</fullName>
    </submittedName>
</protein>
<proteinExistence type="predicted"/>
<gene>
    <name evidence="1" type="ORF">GCM10011510_16320</name>
</gene>
<dbReference type="RefSeq" id="WP_068992697.1">
    <property type="nucleotide sequence ID" value="NZ_BMJN01000034.1"/>
</dbReference>
<dbReference type="AlphaFoldDB" id="A0A917EG40"/>
<dbReference type="OrthoDB" id="9814995at2"/>
<sequence length="66" mass="7609">MVSYIETAHLPVAKIESYLHHRFSDKRLELSVLSPNGQEVAVKEWFLVSLEEIEQAVEDLKKAISR</sequence>
<dbReference type="Proteomes" id="UP000660801">
    <property type="component" value="Unassembled WGS sequence"/>
</dbReference>